<dbReference type="InterPro" id="IPR011051">
    <property type="entry name" value="RmlC_Cupin_sf"/>
</dbReference>
<dbReference type="OrthoDB" id="9814939at2"/>
<comment type="caution">
    <text evidence="2">The sequence shown here is derived from an EMBL/GenBank/DDBJ whole genome shotgun (WGS) entry which is preliminary data.</text>
</comment>
<dbReference type="RefSeq" id="WP_006967008.1">
    <property type="nucleotide sequence ID" value="NZ_CAVK010000245.1"/>
</dbReference>
<evidence type="ECO:0000313" key="3">
    <source>
        <dbReference type="Proteomes" id="UP000013201"/>
    </source>
</evidence>
<dbReference type="Proteomes" id="UP000013201">
    <property type="component" value="Unassembled WGS sequence"/>
</dbReference>
<dbReference type="InterPro" id="IPR013096">
    <property type="entry name" value="Cupin_2"/>
</dbReference>
<dbReference type="Pfam" id="PF07883">
    <property type="entry name" value="Cupin_2"/>
    <property type="match status" value="1"/>
</dbReference>
<gene>
    <name evidence="2" type="ORF">EBBID32_43790</name>
</gene>
<dbReference type="AlphaFoldDB" id="N1MXK3"/>
<protein>
    <recommendedName>
        <fullName evidence="1">Cupin type-2 domain-containing protein</fullName>
    </recommendedName>
</protein>
<reference evidence="2 3" key="1">
    <citation type="submission" date="2013-03" db="EMBL/GenBank/DDBJ databases">
        <authorList>
            <person name="Le V."/>
        </authorList>
    </citation>
    <scope>NUCLEOTIDE SEQUENCE [LARGE SCALE GENOMIC DNA]</scope>
    <source>
        <strain evidence="2 3">BiD32</strain>
    </source>
</reference>
<evidence type="ECO:0000259" key="1">
    <source>
        <dbReference type="Pfam" id="PF07883"/>
    </source>
</evidence>
<keyword evidence="3" id="KW-1185">Reference proteome</keyword>
<feature type="domain" description="Cupin type-2" evidence="1">
    <location>
        <begin position="64"/>
        <end position="131"/>
    </location>
</feature>
<proteinExistence type="predicted"/>
<dbReference type="SUPFAM" id="SSF51182">
    <property type="entry name" value="RmlC-like cupins"/>
    <property type="match status" value="1"/>
</dbReference>
<dbReference type="EMBL" id="CAVK010000245">
    <property type="protein sequence ID" value="CCW20008.1"/>
    <property type="molecule type" value="Genomic_DNA"/>
</dbReference>
<accession>N1MXK3</accession>
<dbReference type="InterPro" id="IPR014710">
    <property type="entry name" value="RmlC-like_jellyroll"/>
</dbReference>
<dbReference type="Gene3D" id="2.60.120.10">
    <property type="entry name" value="Jelly Rolls"/>
    <property type="match status" value="1"/>
</dbReference>
<reference evidence="3" key="2">
    <citation type="submission" date="2013-04" db="EMBL/GenBank/DDBJ databases">
        <title>Bisphenol A degrading Sphingobium sp. strain BiD32.</title>
        <authorList>
            <person name="Nielsen J.L."/>
            <person name="Zhou N.A."/>
            <person name="Kjeldal H."/>
        </authorList>
    </citation>
    <scope>NUCLEOTIDE SEQUENCE [LARGE SCALE GENOMIC DNA]</scope>
    <source>
        <strain evidence="3">BiD32</strain>
    </source>
</reference>
<sequence length="179" mass="20979">MPELVDPKHSVRPVDGERPTIKLFRFADTFPVQWHENKIGATHRPWWFYDVSDVSDWFNVFCISCLQPGQSEGFHSHLPHNEGPYECWYLVYQGKGQIRTEFADYNVEKFDAAFMPPNASHQMRNNSDEPLWYATLSSRGGHPLRVDTYKLECSEARPGYMEEYERIMEVRKKHGLPVP</sequence>
<evidence type="ECO:0000313" key="2">
    <source>
        <dbReference type="EMBL" id="CCW20008.1"/>
    </source>
</evidence>
<organism evidence="2 3">
    <name type="scientific">Sphingobium indicum BiD32</name>
    <dbReference type="NCBI Taxonomy" id="1301087"/>
    <lineage>
        <taxon>Bacteria</taxon>
        <taxon>Pseudomonadati</taxon>
        <taxon>Pseudomonadota</taxon>
        <taxon>Alphaproteobacteria</taxon>
        <taxon>Sphingomonadales</taxon>
        <taxon>Sphingomonadaceae</taxon>
        <taxon>Sphingobium</taxon>
    </lineage>
</organism>
<name>N1MXK3_9SPHN</name>